<accession>A0A128FJH9</accession>
<gene>
    <name evidence="1" type="ORF">GMA8713_04749</name>
</gene>
<dbReference type="Proteomes" id="UP000073601">
    <property type="component" value="Unassembled WGS sequence"/>
</dbReference>
<keyword evidence="2" id="KW-1185">Reference proteome</keyword>
<proteinExistence type="predicted"/>
<dbReference type="EMBL" id="FIZY01000078">
    <property type="protein sequence ID" value="CZF86710.1"/>
    <property type="molecule type" value="Genomic_DNA"/>
</dbReference>
<sequence length="41" mass="4622">MLMDGSMMGAWPEGKPRSSKIVFFGLRCESIAIGWRLMFIA</sequence>
<evidence type="ECO:0000313" key="2">
    <source>
        <dbReference type="Proteomes" id="UP000073601"/>
    </source>
</evidence>
<name>A0A128FJH9_9GAMM</name>
<evidence type="ECO:0000313" key="1">
    <source>
        <dbReference type="EMBL" id="CZF86710.1"/>
    </source>
</evidence>
<reference evidence="2" key="1">
    <citation type="submission" date="2016-02" db="EMBL/GenBank/DDBJ databases">
        <authorList>
            <person name="Rodrigo-Torres Lidia"/>
            <person name="Arahal R.David."/>
        </authorList>
    </citation>
    <scope>NUCLEOTIDE SEQUENCE [LARGE SCALE GENOMIC DNA]</scope>
    <source>
        <strain evidence="2">CECT 8713</strain>
    </source>
</reference>
<protein>
    <submittedName>
        <fullName evidence="1">Uncharacterized protein</fullName>
    </submittedName>
</protein>
<organism evidence="1 2">
    <name type="scientific">Grimontia marina</name>
    <dbReference type="NCBI Taxonomy" id="646534"/>
    <lineage>
        <taxon>Bacteria</taxon>
        <taxon>Pseudomonadati</taxon>
        <taxon>Pseudomonadota</taxon>
        <taxon>Gammaproteobacteria</taxon>
        <taxon>Vibrionales</taxon>
        <taxon>Vibrionaceae</taxon>
        <taxon>Grimontia</taxon>
    </lineage>
</organism>
<dbReference type="AlphaFoldDB" id="A0A128FJH9"/>